<dbReference type="EMBL" id="JXXN02002971">
    <property type="protein sequence ID" value="THD22135.1"/>
    <property type="molecule type" value="Genomic_DNA"/>
</dbReference>
<dbReference type="Gene3D" id="3.40.50.1460">
    <property type="match status" value="1"/>
</dbReference>
<evidence type="ECO:0000256" key="1">
    <source>
        <dbReference type="ARBA" id="ARBA00009941"/>
    </source>
</evidence>
<dbReference type="GO" id="GO:0006624">
    <property type="term" value="P:vacuolar protein processing"/>
    <property type="evidence" value="ECO:0007669"/>
    <property type="project" value="TreeGrafter"/>
</dbReference>
<dbReference type="PANTHER" id="PTHR12000">
    <property type="entry name" value="HEMOGLOBINASE FAMILY MEMBER"/>
    <property type="match status" value="1"/>
</dbReference>
<sequence>MKEAKRFNKLVIHMEACYSGSMFEDILPSNINVFTMTASNPTESSWAALCADPEIDTCLGDEFTHQWMTDTEKRQVNKWTLGEQYSTVKSAVKNSHVSKYGDLRMTSLPIGEFQGSGLNTRSLGNSEADWSTALDRSMSSHAHLVSLMHQLKRSNSSRQRELAHQRLHRAQQLSKFVKDTVDEVVEEVISQAEPNGKSSDVHKRLQCFRKVYEQYEHKCFSIQQVPELSDELEKFDHLCEQGYDANVIVQAIFTTCD</sequence>
<dbReference type="Pfam" id="PF01650">
    <property type="entry name" value="Peptidase_C13"/>
    <property type="match status" value="1"/>
</dbReference>
<dbReference type="GO" id="GO:0005773">
    <property type="term" value="C:vacuole"/>
    <property type="evidence" value="ECO:0007669"/>
    <property type="project" value="GOC"/>
</dbReference>
<name>A0A4E0R4T8_FASHE</name>
<dbReference type="GO" id="GO:0051603">
    <property type="term" value="P:proteolysis involved in protein catabolic process"/>
    <property type="evidence" value="ECO:0007669"/>
    <property type="project" value="TreeGrafter"/>
</dbReference>
<gene>
    <name evidence="2" type="ORF">D915_006849</name>
</gene>
<organism evidence="2 3">
    <name type="scientific">Fasciola hepatica</name>
    <name type="common">Liver fluke</name>
    <dbReference type="NCBI Taxonomy" id="6192"/>
    <lineage>
        <taxon>Eukaryota</taxon>
        <taxon>Metazoa</taxon>
        <taxon>Spiralia</taxon>
        <taxon>Lophotrochozoa</taxon>
        <taxon>Platyhelminthes</taxon>
        <taxon>Trematoda</taxon>
        <taxon>Digenea</taxon>
        <taxon>Plagiorchiida</taxon>
        <taxon>Echinostomata</taxon>
        <taxon>Echinostomatoidea</taxon>
        <taxon>Fasciolidae</taxon>
        <taxon>Fasciola</taxon>
    </lineage>
</organism>
<dbReference type="Gene3D" id="1.10.132.130">
    <property type="match status" value="1"/>
</dbReference>
<dbReference type="CDD" id="cd21115">
    <property type="entry name" value="legumain_C"/>
    <property type="match status" value="1"/>
</dbReference>
<dbReference type="GO" id="GO:0004197">
    <property type="term" value="F:cysteine-type endopeptidase activity"/>
    <property type="evidence" value="ECO:0007669"/>
    <property type="project" value="TreeGrafter"/>
</dbReference>
<dbReference type="AlphaFoldDB" id="A0A4E0R4T8"/>
<dbReference type="Proteomes" id="UP000230066">
    <property type="component" value="Unassembled WGS sequence"/>
</dbReference>
<dbReference type="InterPro" id="IPR001096">
    <property type="entry name" value="Peptidase_C13"/>
</dbReference>
<proteinExistence type="inferred from homology"/>
<dbReference type="InterPro" id="IPR046427">
    <property type="entry name" value="Legumain_prodom_sf"/>
</dbReference>
<dbReference type="PANTHER" id="PTHR12000:SF42">
    <property type="entry name" value="LEGUMAIN"/>
    <property type="match status" value="1"/>
</dbReference>
<reference evidence="2" key="1">
    <citation type="submission" date="2019-03" db="EMBL/GenBank/DDBJ databases">
        <title>Improved annotation for the trematode Fasciola hepatica.</title>
        <authorList>
            <person name="Choi Y.-J."/>
            <person name="Martin J."/>
            <person name="Mitreva M."/>
        </authorList>
    </citation>
    <scope>NUCLEOTIDE SEQUENCE [LARGE SCALE GENOMIC DNA]</scope>
</reference>
<evidence type="ECO:0000313" key="3">
    <source>
        <dbReference type="Proteomes" id="UP000230066"/>
    </source>
</evidence>
<dbReference type="InterPro" id="IPR048501">
    <property type="entry name" value="Legum_prodom"/>
</dbReference>
<keyword evidence="3" id="KW-1185">Reference proteome</keyword>
<accession>A0A4E0R4T8</accession>
<comment type="similarity">
    <text evidence="1">Belongs to the peptidase C13 family.</text>
</comment>
<protein>
    <submittedName>
        <fullName evidence="2">Legumain like</fullName>
    </submittedName>
</protein>
<comment type="caution">
    <text evidence="2">The sequence shown here is derived from an EMBL/GenBank/DDBJ whole genome shotgun (WGS) entry which is preliminary data.</text>
</comment>
<evidence type="ECO:0000313" key="2">
    <source>
        <dbReference type="EMBL" id="THD22135.1"/>
    </source>
</evidence>